<proteinExistence type="predicted"/>
<dbReference type="AlphaFoldDB" id="A0A3B0YG40"/>
<accession>A0A3B0YG40</accession>
<evidence type="ECO:0000313" key="1">
    <source>
        <dbReference type="EMBL" id="VAW79855.1"/>
    </source>
</evidence>
<organism evidence="1">
    <name type="scientific">hydrothermal vent metagenome</name>
    <dbReference type="NCBI Taxonomy" id="652676"/>
    <lineage>
        <taxon>unclassified sequences</taxon>
        <taxon>metagenomes</taxon>
        <taxon>ecological metagenomes</taxon>
    </lineage>
</organism>
<gene>
    <name evidence="1" type="ORF">MNBD_GAMMA12-3137</name>
</gene>
<protein>
    <submittedName>
        <fullName evidence="1">Uncharacterized protein</fullName>
    </submittedName>
</protein>
<reference evidence="1" key="1">
    <citation type="submission" date="2018-06" db="EMBL/GenBank/DDBJ databases">
        <authorList>
            <person name="Zhirakovskaya E."/>
        </authorList>
    </citation>
    <scope>NUCLEOTIDE SEQUENCE</scope>
</reference>
<sequence>MLTFSKQRLLVGLVFSFFLTIGFSASLLLVSLSSNESSPQIANKASTTSTVAKVSDVKQLKYVDLQVNK</sequence>
<dbReference type="EMBL" id="UOFL01000183">
    <property type="protein sequence ID" value="VAW79855.1"/>
    <property type="molecule type" value="Genomic_DNA"/>
</dbReference>
<name>A0A3B0YG40_9ZZZZ</name>